<gene>
    <name evidence="2" type="ORF">LPC04_00705</name>
</gene>
<dbReference type="RefSeq" id="WP_275680255.1">
    <property type="nucleotide sequence ID" value="NZ_JAJLJH010000001.1"/>
</dbReference>
<proteinExistence type="predicted"/>
<evidence type="ECO:0000256" key="1">
    <source>
        <dbReference type="SAM" id="MobiDB-lite"/>
    </source>
</evidence>
<name>A0A9X1YE62_9BURK</name>
<evidence type="ECO:0000313" key="3">
    <source>
        <dbReference type="Proteomes" id="UP001139353"/>
    </source>
</evidence>
<evidence type="ECO:0000313" key="2">
    <source>
        <dbReference type="EMBL" id="MCK9684221.1"/>
    </source>
</evidence>
<comment type="caution">
    <text evidence="2">The sequence shown here is derived from an EMBL/GenBank/DDBJ whole genome shotgun (WGS) entry which is preliminary data.</text>
</comment>
<dbReference type="Proteomes" id="UP001139353">
    <property type="component" value="Unassembled WGS sequence"/>
</dbReference>
<dbReference type="EMBL" id="JAJLJH010000001">
    <property type="protein sequence ID" value="MCK9684221.1"/>
    <property type="molecule type" value="Genomic_DNA"/>
</dbReference>
<evidence type="ECO:0008006" key="4">
    <source>
        <dbReference type="Google" id="ProtNLM"/>
    </source>
</evidence>
<feature type="region of interest" description="Disordered" evidence="1">
    <location>
        <begin position="1"/>
        <end position="20"/>
    </location>
</feature>
<sequence length="256" mass="27921">MADKAASTDLAQAGEPVMTPRPPFSDHQVFVSLLPHMKAYARKGLHEYKTGQNGGTFSATALEQYSAQVLERVDALDSCISSLRLALSFIEDLDRAHSRVIELYRYHHENFLLRLTGVVDRAYRLVGASLMMSAKDLEKVGSNKLVDRAVVTDYPDVHGALKTLADTAAAHKNDRNMVAHSAAYSTRELGLFTAVTTMNLGLKGIDLDELMEHYFSNGAVSMVALIGEMVRGIEELLSTLAPIYAAVTRGTPHGSV</sequence>
<dbReference type="AlphaFoldDB" id="A0A9X1YE62"/>
<reference evidence="2" key="1">
    <citation type="submission" date="2021-11" db="EMBL/GenBank/DDBJ databases">
        <title>BS-T2-15 a new species belonging to the Comamonadaceae family isolated from the soil of a French oak forest.</title>
        <authorList>
            <person name="Mieszkin S."/>
            <person name="Alain K."/>
        </authorList>
    </citation>
    <scope>NUCLEOTIDE SEQUENCE</scope>
    <source>
        <strain evidence="2">BS-T2-15</strain>
    </source>
</reference>
<organism evidence="2 3">
    <name type="scientific">Scleromatobacter humisilvae</name>
    <dbReference type="NCBI Taxonomy" id="2897159"/>
    <lineage>
        <taxon>Bacteria</taxon>
        <taxon>Pseudomonadati</taxon>
        <taxon>Pseudomonadota</taxon>
        <taxon>Betaproteobacteria</taxon>
        <taxon>Burkholderiales</taxon>
        <taxon>Sphaerotilaceae</taxon>
        <taxon>Scleromatobacter</taxon>
    </lineage>
</organism>
<accession>A0A9X1YE62</accession>
<protein>
    <recommendedName>
        <fullName evidence="4">Cthe-2314-like HEPN domain-containing protein</fullName>
    </recommendedName>
</protein>
<keyword evidence="3" id="KW-1185">Reference proteome</keyword>